<keyword evidence="1" id="KW-1133">Transmembrane helix</keyword>
<evidence type="ECO:0000256" key="2">
    <source>
        <dbReference type="SAM" id="SignalP"/>
    </source>
</evidence>
<sequence length="239" mass="27598">MKIYQLSRVLVFCTFFLDVETYNRSLQMEKVDRMGKHSCAIGSMILQNDEYKLSGSPKITTCATFQPKCGYKTKKVETYKDGKIASNHIVINYGCFSASELEGMDYEFDPNIKSVSFENLGKLTTFITRQHPNFFDSFRDVALENATSPREDMWVESPPEFLFDRKNESRKESGFVHKFFGEGNLTPIMLIYILFICVSVIFKLLWLISVAWKSMKQGYQPVKMEVKKVNIEGTVEELD</sequence>
<proteinExistence type="predicted"/>
<reference evidence="3" key="1">
    <citation type="journal article" date="2014" name="Nat. Commun.">
        <title>Co-option of alternate sperm activation programs in the evolution of self-fertile nematodes.</title>
        <authorList>
            <person name="Wei Q."/>
            <person name="Zhao Y."/>
            <person name="Guo Y."/>
            <person name="Stomel J."/>
            <person name="Stires R."/>
            <person name="Ellis R.E."/>
        </authorList>
    </citation>
    <scope>NUCLEOTIDE SEQUENCE</scope>
    <source>
        <strain evidence="3">AF16</strain>
    </source>
</reference>
<accession>A0A0B4UFL9</accession>
<evidence type="ECO:0000313" key="3">
    <source>
        <dbReference type="EMBL" id="AJD07084.1"/>
    </source>
</evidence>
<keyword evidence="1" id="KW-0472">Membrane</keyword>
<dbReference type="AlphaFoldDB" id="A0A0B4UFL9"/>
<evidence type="ECO:0000256" key="1">
    <source>
        <dbReference type="SAM" id="Phobius"/>
    </source>
</evidence>
<keyword evidence="2" id="KW-0732">Signal</keyword>
<protein>
    <submittedName>
        <fullName evidence="3">SPE-12</fullName>
    </submittedName>
</protein>
<name>A0A0B4UFL9_CAEBR</name>
<dbReference type="EMBL" id="KP123338">
    <property type="protein sequence ID" value="AJD07084.1"/>
    <property type="molecule type" value="Genomic_DNA"/>
</dbReference>
<feature type="chain" id="PRO_5002096216" evidence="2">
    <location>
        <begin position="22"/>
        <end position="239"/>
    </location>
</feature>
<organism evidence="3">
    <name type="scientific">Caenorhabditis briggsae</name>
    <dbReference type="NCBI Taxonomy" id="6238"/>
    <lineage>
        <taxon>Eukaryota</taxon>
        <taxon>Metazoa</taxon>
        <taxon>Ecdysozoa</taxon>
        <taxon>Nematoda</taxon>
        <taxon>Chromadorea</taxon>
        <taxon>Rhabditida</taxon>
        <taxon>Rhabditina</taxon>
        <taxon>Rhabditomorpha</taxon>
        <taxon>Rhabditoidea</taxon>
        <taxon>Rhabditidae</taxon>
        <taxon>Peloderinae</taxon>
        <taxon>Caenorhabditis</taxon>
    </lineage>
</organism>
<feature type="transmembrane region" description="Helical" evidence="1">
    <location>
        <begin position="189"/>
        <end position="212"/>
    </location>
</feature>
<feature type="signal peptide" evidence="2">
    <location>
        <begin position="1"/>
        <end position="21"/>
    </location>
</feature>
<keyword evidence="1" id="KW-0812">Transmembrane</keyword>